<dbReference type="GO" id="GO:0006506">
    <property type="term" value="P:GPI anchor biosynthetic process"/>
    <property type="evidence" value="ECO:0007669"/>
    <property type="project" value="UniProtKB-UniPathway"/>
</dbReference>
<accession>U1HZ13</accession>
<keyword evidence="8" id="KW-1133">Transmembrane helix</keyword>
<evidence type="ECO:0000256" key="5">
    <source>
        <dbReference type="ARBA" id="ARBA00022502"/>
    </source>
</evidence>
<keyword evidence="10" id="KW-0325">Glycoprotein</keyword>
<dbReference type="GO" id="GO:1990529">
    <property type="term" value="C:glycosylphosphatidylinositol-mannosyltransferase I complex"/>
    <property type="evidence" value="ECO:0007669"/>
    <property type="project" value="TreeGrafter"/>
</dbReference>
<dbReference type="SMART" id="SM00780">
    <property type="entry name" value="PIG-X"/>
    <property type="match status" value="1"/>
</dbReference>
<dbReference type="UniPathway" id="UPA00196"/>
<dbReference type="PANTHER" id="PTHR28533">
    <property type="entry name" value="PROTEIN PBN1"/>
    <property type="match status" value="1"/>
</dbReference>
<keyword evidence="6" id="KW-0812">Transmembrane</keyword>
<comment type="similarity">
    <text evidence="3 11">Belongs to the PIGX family.</text>
</comment>
<evidence type="ECO:0000256" key="2">
    <source>
        <dbReference type="ARBA" id="ARBA00004687"/>
    </source>
</evidence>
<comment type="subcellular location">
    <subcellularLocation>
        <location evidence="11">Endoplasmic reticulum membrane</location>
        <topology evidence="11">Single-pass membrane protein</topology>
    </subcellularLocation>
    <subcellularLocation>
        <location evidence="1">Endoplasmic reticulum membrane</location>
        <topology evidence="1">Single-pass type III membrane protein</topology>
    </subcellularLocation>
</comment>
<evidence type="ECO:0000256" key="3">
    <source>
        <dbReference type="ARBA" id="ARBA00010345"/>
    </source>
</evidence>
<sequence>MRRRSTFLHDPKLEVDPRQLYLSGDRFVIENLRAAREERLTVGFDELPEELWQVLRQSHELHIRWASEYIYDAIPPFVSKISPGLHVFYTPLQRQSGDLLCPLLHKVFSSTLKCSSPLSTFTTPHLRSGRFASTSSLQYHSLLPSLDSLTQYFQRYLCRHSDQQCLHSASLLNVADTVDIDYDSISHTLIFTAHWSRPPAVLYDPLTGRTTENGWSLSVNTSANAEKVEVGVLSNEPPTDPSDISLSGFLTVVGEDDHPKPTLFSFPSRHHALPPPQSQDQRYTVSFLQPTGLHPTMQISFPTASALQPPANKPADSACTLHTYLTLPSALFADKYQLSATADTIFMQSHHLTALRAISGETDLETPDYVVEKWGSNLLLELAIPPSSSSSSLPKSASSTPPNQVPDPSSRGWNITIPLHLRYLPPSPTGHSTIDIPDPILFWACTAEEGTKFPVNPFDRVNLGYEGLFGGRTMFYHLDPAPAPAPDLGAAGRRGRGNLVQRIPVPVLNTEAWGAEWVESGAVAWVVWRLWASRLSVRGEAGPKGVAGRVEADTREGGGGEGHESEKKKKKQ</sequence>
<feature type="compositionally biased region" description="Low complexity" evidence="12">
    <location>
        <begin position="388"/>
        <end position="402"/>
    </location>
</feature>
<keyword evidence="5 11" id="KW-0337">GPI-anchor biosynthesis</keyword>
<dbReference type="Pfam" id="PF08320">
    <property type="entry name" value="PIG-X"/>
    <property type="match status" value="1"/>
</dbReference>
<proteinExistence type="inferred from homology"/>
<comment type="function">
    <text evidence="11">Required for proper folding and/or the stability of a subset of proteins in the endoplasmic reticulum. Component of glycosylphosphatidylinositol-mannosyltransferase 1 which transfers the first of the 4 mannoses in the GPI-anchor precursors during GPI-anchor biosynthesis. Probably acts by stabilizing the mannosyltransferase GPI14.</text>
</comment>
<dbReference type="eggNOG" id="ENOG502QS8N">
    <property type="taxonomic scope" value="Eukaryota"/>
</dbReference>
<dbReference type="PANTHER" id="PTHR28533:SF1">
    <property type="entry name" value="PROTEIN PBN1"/>
    <property type="match status" value="1"/>
</dbReference>
<evidence type="ECO:0000256" key="4">
    <source>
        <dbReference type="ARBA" id="ARBA00020410"/>
    </source>
</evidence>
<keyword evidence="7 11" id="KW-0256">Endoplasmic reticulum</keyword>
<dbReference type="GeneID" id="19239896"/>
<dbReference type="HOGENOM" id="CLU_030047_0_0_1"/>
<evidence type="ECO:0000256" key="8">
    <source>
        <dbReference type="ARBA" id="ARBA00022989"/>
    </source>
</evidence>
<evidence type="ECO:0000256" key="10">
    <source>
        <dbReference type="ARBA" id="ARBA00023180"/>
    </source>
</evidence>
<feature type="region of interest" description="Disordered" evidence="12">
    <location>
        <begin position="540"/>
        <end position="572"/>
    </location>
</feature>
<dbReference type="OrthoDB" id="5546453at2759"/>
<feature type="compositionally biased region" description="Basic and acidic residues" evidence="12">
    <location>
        <begin position="550"/>
        <end position="572"/>
    </location>
</feature>
<protein>
    <recommendedName>
        <fullName evidence="4 11">Protein PBN1</fullName>
    </recommendedName>
</protein>
<evidence type="ECO:0000313" key="14">
    <source>
        <dbReference type="Proteomes" id="UP000019373"/>
    </source>
</evidence>
<keyword evidence="14" id="KW-1185">Reference proteome</keyword>
<reference evidence="14" key="1">
    <citation type="journal article" date="2014" name="BMC Genomics">
        <title>Genome characteristics reveal the impact of lichenization on lichen-forming fungus Endocarpon pusillum Hedwig (Verrucariales, Ascomycota).</title>
        <authorList>
            <person name="Wang Y.-Y."/>
            <person name="Liu B."/>
            <person name="Zhang X.-Y."/>
            <person name="Zhou Q.-M."/>
            <person name="Zhang T."/>
            <person name="Li H."/>
            <person name="Yu Y.-F."/>
            <person name="Zhang X.-L."/>
            <person name="Hao X.-Y."/>
            <person name="Wang M."/>
            <person name="Wang L."/>
            <person name="Wei J.-C."/>
        </authorList>
    </citation>
    <scope>NUCLEOTIDE SEQUENCE [LARGE SCALE GENOMIC DNA]</scope>
    <source>
        <strain evidence="14">Z07020 / HMAS-L-300199</strain>
    </source>
</reference>
<dbReference type="GO" id="GO:0005789">
    <property type="term" value="C:endoplasmic reticulum membrane"/>
    <property type="evidence" value="ECO:0007669"/>
    <property type="project" value="UniProtKB-SubCell"/>
</dbReference>
<dbReference type="GO" id="GO:0000030">
    <property type="term" value="F:mannosyltransferase activity"/>
    <property type="evidence" value="ECO:0007669"/>
    <property type="project" value="TreeGrafter"/>
</dbReference>
<dbReference type="InterPro" id="IPR042322">
    <property type="entry name" value="Pbn1"/>
</dbReference>
<evidence type="ECO:0000256" key="7">
    <source>
        <dbReference type="ARBA" id="ARBA00022824"/>
    </source>
</evidence>
<dbReference type="OMA" id="HELHIRW"/>
<evidence type="ECO:0000256" key="1">
    <source>
        <dbReference type="ARBA" id="ARBA00004643"/>
    </source>
</evidence>
<evidence type="ECO:0000256" key="6">
    <source>
        <dbReference type="ARBA" id="ARBA00022692"/>
    </source>
</evidence>
<evidence type="ECO:0000313" key="13">
    <source>
        <dbReference type="EMBL" id="ERF74774.1"/>
    </source>
</evidence>
<comment type="pathway">
    <text evidence="2 11">Glycolipid biosynthesis; glycosylphosphatidylinositol-anchor biosynthesis.</text>
</comment>
<gene>
    <name evidence="13" type="ORF">EPUS_04943</name>
</gene>
<dbReference type="RefSeq" id="XP_007787944.1">
    <property type="nucleotide sequence ID" value="XM_007789754.1"/>
</dbReference>
<name>U1HZ13_ENDPU</name>
<dbReference type="EMBL" id="KE720869">
    <property type="protein sequence ID" value="ERF74774.1"/>
    <property type="molecule type" value="Genomic_DNA"/>
</dbReference>
<evidence type="ECO:0000256" key="11">
    <source>
        <dbReference type="RuleBase" id="RU366056"/>
    </source>
</evidence>
<dbReference type="AlphaFoldDB" id="U1HZ13"/>
<keyword evidence="9" id="KW-0472">Membrane</keyword>
<organism evidence="13 14">
    <name type="scientific">Endocarpon pusillum (strain Z07020 / HMAS-L-300199)</name>
    <name type="common">Lichen-forming fungus</name>
    <dbReference type="NCBI Taxonomy" id="1263415"/>
    <lineage>
        <taxon>Eukaryota</taxon>
        <taxon>Fungi</taxon>
        <taxon>Dikarya</taxon>
        <taxon>Ascomycota</taxon>
        <taxon>Pezizomycotina</taxon>
        <taxon>Eurotiomycetes</taxon>
        <taxon>Chaetothyriomycetidae</taxon>
        <taxon>Verrucariales</taxon>
        <taxon>Verrucariaceae</taxon>
        <taxon>Endocarpon</taxon>
    </lineage>
</organism>
<evidence type="ECO:0000256" key="12">
    <source>
        <dbReference type="SAM" id="MobiDB-lite"/>
    </source>
</evidence>
<feature type="region of interest" description="Disordered" evidence="12">
    <location>
        <begin position="388"/>
        <end position="411"/>
    </location>
</feature>
<evidence type="ECO:0000256" key="9">
    <source>
        <dbReference type="ARBA" id="ARBA00023136"/>
    </source>
</evidence>
<dbReference type="Proteomes" id="UP000019373">
    <property type="component" value="Unassembled WGS sequence"/>
</dbReference>
<dbReference type="InterPro" id="IPR013233">
    <property type="entry name" value="PIG-X/PBN1"/>
</dbReference>